<protein>
    <submittedName>
        <fullName evidence="1">Uncharacterized protein</fullName>
    </submittedName>
</protein>
<dbReference type="EMBL" id="CP157963">
    <property type="protein sequence ID" value="XBT97785.1"/>
    <property type="molecule type" value="Genomic_DNA"/>
</dbReference>
<keyword evidence="1" id="KW-0614">Plasmid</keyword>
<sequence>MQHLKRPSIVFMVIMLLSTSVPYLGCRSASAASNTARYGLIFNLAFHTARIDDKCHVLSAKERKKVDETLKDLASSNKLGVLKQPLLSGRGLYRPSCTDTDWVRDWRNYAKTGYLREK</sequence>
<dbReference type="RefSeq" id="WP_349963015.1">
    <property type="nucleotide sequence ID" value="NZ_CP157963.1"/>
</dbReference>
<accession>A0AAU7S5M0</accession>
<geneLocation type="plasmid" evidence="1">
    <name>unnamed3</name>
</geneLocation>
<proteinExistence type="predicted"/>
<reference evidence="1" key="1">
    <citation type="submission" date="2024-06" db="EMBL/GenBank/DDBJ databases">
        <authorList>
            <person name="Li T."/>
            <person name="Gao R."/>
        </authorList>
    </citation>
    <scope>NUCLEOTIDE SEQUENCE</scope>
    <source>
        <strain evidence="1">ZPR3</strain>
        <plasmid evidence="1">unnamed3</plasmid>
    </source>
</reference>
<evidence type="ECO:0000313" key="1">
    <source>
        <dbReference type="EMBL" id="XBT97785.1"/>
    </source>
</evidence>
<name>A0AAU7S5M0_9HYPH</name>
<organism evidence="1">
    <name type="scientific">Rhizobium sp. ZPR3</name>
    <dbReference type="NCBI Taxonomy" id="3158967"/>
    <lineage>
        <taxon>Bacteria</taxon>
        <taxon>Pseudomonadati</taxon>
        <taxon>Pseudomonadota</taxon>
        <taxon>Alphaproteobacteria</taxon>
        <taxon>Hyphomicrobiales</taxon>
        <taxon>Rhizobiaceae</taxon>
        <taxon>Rhizobium/Agrobacterium group</taxon>
        <taxon>Rhizobium</taxon>
    </lineage>
</organism>
<gene>
    <name evidence="1" type="ORF">ABM479_33350</name>
</gene>
<dbReference type="AlphaFoldDB" id="A0AAU7S5M0"/>